<keyword evidence="12" id="KW-1185">Reference proteome</keyword>
<dbReference type="EMBL" id="JAEKJA010000011">
    <property type="protein sequence ID" value="MBJ3776805.1"/>
    <property type="molecule type" value="Genomic_DNA"/>
</dbReference>
<dbReference type="InterPro" id="IPR035906">
    <property type="entry name" value="MetI-like_sf"/>
</dbReference>
<dbReference type="PANTHER" id="PTHR43386:SF1">
    <property type="entry name" value="D,D-DIPEPTIDE TRANSPORT SYSTEM PERMEASE PROTEIN DDPC-RELATED"/>
    <property type="match status" value="1"/>
</dbReference>
<evidence type="ECO:0000256" key="5">
    <source>
        <dbReference type="ARBA" id="ARBA00022856"/>
    </source>
</evidence>
<evidence type="ECO:0000256" key="4">
    <source>
        <dbReference type="ARBA" id="ARBA00022692"/>
    </source>
</evidence>
<dbReference type="RefSeq" id="WP_198882711.1">
    <property type="nucleotide sequence ID" value="NZ_JAEKJA010000011.1"/>
</dbReference>
<evidence type="ECO:0000256" key="7">
    <source>
        <dbReference type="ARBA" id="ARBA00022989"/>
    </source>
</evidence>
<organism evidence="11 12">
    <name type="scientific">Acuticoccus mangrovi</name>
    <dbReference type="NCBI Taxonomy" id="2796142"/>
    <lineage>
        <taxon>Bacteria</taxon>
        <taxon>Pseudomonadati</taxon>
        <taxon>Pseudomonadota</taxon>
        <taxon>Alphaproteobacteria</taxon>
        <taxon>Hyphomicrobiales</taxon>
        <taxon>Amorphaceae</taxon>
        <taxon>Acuticoccus</taxon>
    </lineage>
</organism>
<evidence type="ECO:0000256" key="8">
    <source>
        <dbReference type="ARBA" id="ARBA00023136"/>
    </source>
</evidence>
<dbReference type="InterPro" id="IPR025966">
    <property type="entry name" value="OppC_N"/>
</dbReference>
<evidence type="ECO:0000256" key="9">
    <source>
        <dbReference type="RuleBase" id="RU363032"/>
    </source>
</evidence>
<feature type="transmembrane region" description="Helical" evidence="9">
    <location>
        <begin position="95"/>
        <end position="118"/>
    </location>
</feature>
<keyword evidence="2 9" id="KW-0813">Transport</keyword>
<keyword evidence="7 9" id="KW-1133">Transmembrane helix</keyword>
<dbReference type="Pfam" id="PF12911">
    <property type="entry name" value="OppC_N"/>
    <property type="match status" value="1"/>
</dbReference>
<sequence>MALTDAESAPRFARLRWIWAPGNRKLVFLLILFALFILAAVFAPLIAPEDPFRQNLLGRLKPPGTTARGTFFLLGSDELGRDVLSRVLYGARISLAVAFSSVIASALIGVSVGMFAAYRGGIAEAVLMRLTDIILSVPGILIALIVVAALGPGMINVILVLTITRWPRYARVAYAQTLQLSSQPFVRLSKHMGSSTVYILTRHVLPNIIGPLAVVATLEFGLMILWEASLSFLGLGVQPPTPSLGNMLSGGRVYAASAWWIATIPGLVLFALIAVVNVMGDELRDRLDPKGR</sequence>
<reference evidence="11" key="1">
    <citation type="submission" date="2020-12" db="EMBL/GenBank/DDBJ databases">
        <title>Bacterial taxonomy.</title>
        <authorList>
            <person name="Pan X."/>
        </authorList>
    </citation>
    <scope>NUCLEOTIDE SEQUENCE</scope>
    <source>
        <strain evidence="11">B2012</strain>
    </source>
</reference>
<evidence type="ECO:0000256" key="2">
    <source>
        <dbReference type="ARBA" id="ARBA00022448"/>
    </source>
</evidence>
<protein>
    <submittedName>
        <fullName evidence="11">ABC transporter permease</fullName>
    </submittedName>
</protein>
<dbReference type="Gene3D" id="1.10.3720.10">
    <property type="entry name" value="MetI-like"/>
    <property type="match status" value="1"/>
</dbReference>
<keyword evidence="3" id="KW-1003">Cell membrane</keyword>
<feature type="transmembrane region" description="Helical" evidence="9">
    <location>
        <begin position="26"/>
        <end position="47"/>
    </location>
</feature>
<dbReference type="AlphaFoldDB" id="A0A934IRN5"/>
<keyword evidence="8 9" id="KW-0472">Membrane</keyword>
<evidence type="ECO:0000313" key="11">
    <source>
        <dbReference type="EMBL" id="MBJ3776805.1"/>
    </source>
</evidence>
<name>A0A934IRN5_9HYPH</name>
<keyword evidence="4 9" id="KW-0812">Transmembrane</keyword>
<dbReference type="CDD" id="cd06261">
    <property type="entry name" value="TM_PBP2"/>
    <property type="match status" value="1"/>
</dbReference>
<dbReference type="PROSITE" id="PS50928">
    <property type="entry name" value="ABC_TM1"/>
    <property type="match status" value="1"/>
</dbReference>
<dbReference type="GO" id="GO:0015833">
    <property type="term" value="P:peptide transport"/>
    <property type="evidence" value="ECO:0007669"/>
    <property type="project" value="UniProtKB-KW"/>
</dbReference>
<evidence type="ECO:0000256" key="6">
    <source>
        <dbReference type="ARBA" id="ARBA00022927"/>
    </source>
</evidence>
<comment type="subcellular location">
    <subcellularLocation>
        <location evidence="1 9">Cell membrane</location>
        <topology evidence="1 9">Multi-pass membrane protein</topology>
    </subcellularLocation>
</comment>
<keyword evidence="5" id="KW-0571">Peptide transport</keyword>
<feature type="domain" description="ABC transmembrane type-1" evidence="10">
    <location>
        <begin position="91"/>
        <end position="280"/>
    </location>
</feature>
<feature type="transmembrane region" description="Helical" evidence="9">
    <location>
        <begin position="257"/>
        <end position="280"/>
    </location>
</feature>
<evidence type="ECO:0000313" key="12">
    <source>
        <dbReference type="Proteomes" id="UP000609531"/>
    </source>
</evidence>
<proteinExistence type="inferred from homology"/>
<feature type="transmembrane region" description="Helical" evidence="9">
    <location>
        <begin position="212"/>
        <end position="237"/>
    </location>
</feature>
<accession>A0A934IRN5</accession>
<keyword evidence="6" id="KW-0653">Protein transport</keyword>
<dbReference type="PANTHER" id="PTHR43386">
    <property type="entry name" value="OLIGOPEPTIDE TRANSPORT SYSTEM PERMEASE PROTEIN APPC"/>
    <property type="match status" value="1"/>
</dbReference>
<dbReference type="GO" id="GO:0015031">
    <property type="term" value="P:protein transport"/>
    <property type="evidence" value="ECO:0007669"/>
    <property type="project" value="UniProtKB-KW"/>
</dbReference>
<comment type="caution">
    <text evidence="11">The sequence shown here is derived from an EMBL/GenBank/DDBJ whole genome shotgun (WGS) entry which is preliminary data.</text>
</comment>
<evidence type="ECO:0000256" key="1">
    <source>
        <dbReference type="ARBA" id="ARBA00004651"/>
    </source>
</evidence>
<dbReference type="InterPro" id="IPR000515">
    <property type="entry name" value="MetI-like"/>
</dbReference>
<dbReference type="GO" id="GO:0055085">
    <property type="term" value="P:transmembrane transport"/>
    <property type="evidence" value="ECO:0007669"/>
    <property type="project" value="InterPro"/>
</dbReference>
<evidence type="ECO:0000256" key="3">
    <source>
        <dbReference type="ARBA" id="ARBA00022475"/>
    </source>
</evidence>
<dbReference type="SUPFAM" id="SSF161098">
    <property type="entry name" value="MetI-like"/>
    <property type="match status" value="1"/>
</dbReference>
<evidence type="ECO:0000259" key="10">
    <source>
        <dbReference type="PROSITE" id="PS50928"/>
    </source>
</evidence>
<comment type="similarity">
    <text evidence="9">Belongs to the binding-protein-dependent transport system permease family.</text>
</comment>
<dbReference type="Proteomes" id="UP000609531">
    <property type="component" value="Unassembled WGS sequence"/>
</dbReference>
<dbReference type="Pfam" id="PF00528">
    <property type="entry name" value="BPD_transp_1"/>
    <property type="match status" value="1"/>
</dbReference>
<feature type="transmembrane region" description="Helical" evidence="9">
    <location>
        <begin position="138"/>
        <end position="161"/>
    </location>
</feature>
<dbReference type="InterPro" id="IPR050366">
    <property type="entry name" value="BP-dependent_transpt_permease"/>
</dbReference>
<gene>
    <name evidence="11" type="ORF">JCR33_13950</name>
</gene>
<dbReference type="GO" id="GO:0005886">
    <property type="term" value="C:plasma membrane"/>
    <property type="evidence" value="ECO:0007669"/>
    <property type="project" value="UniProtKB-SubCell"/>
</dbReference>